<dbReference type="PANTHER" id="PTHR33157">
    <property type="entry name" value="AUTONOMOUS TRANSPOSABLE ELEMENT EN-1 MOSAIC PROTEIN-RELATED"/>
    <property type="match status" value="1"/>
</dbReference>
<dbReference type="GO" id="GO:0032196">
    <property type="term" value="P:transposition"/>
    <property type="evidence" value="ECO:0007669"/>
    <property type="project" value="InterPro"/>
</dbReference>
<dbReference type="AlphaFoldDB" id="A0AA38TJC2"/>
<evidence type="ECO:0000313" key="1">
    <source>
        <dbReference type="EMBL" id="KAJ9556391.1"/>
    </source>
</evidence>
<dbReference type="Proteomes" id="UP001172457">
    <property type="component" value="Chromosome 3"/>
</dbReference>
<dbReference type="PANTHER" id="PTHR33157:SF12">
    <property type="entry name" value="TRANSPOSASE TNP1_EN_SPM-LIKE DOMAIN-CONTAINING PROTEIN"/>
    <property type="match status" value="1"/>
</dbReference>
<dbReference type="EMBL" id="JARYMX010000003">
    <property type="protein sequence ID" value="KAJ9556391.1"/>
    <property type="molecule type" value="Genomic_DNA"/>
</dbReference>
<sequence length="225" mass="25526">MEYGWHDATSDEDQPEEFYTWDPTLDAKMQEIWERRCLKNYNDNLSAARSSAAELSNRAGHSYDPNDPRRDMNLLKPYHLDWLSPTIWIAMIGHWNNEHWKVVSVGSRKNRMTEVDDEISKHTNGSRLCGAQGSLMAKANNGVPPSCLELFNQTHKKRSASGSTSSDTGEYVTSRCSRVADEYSTSLSQKYGDDPSNHPLVDKELWEQAVGGMKKGRLFGFGSRF</sequence>
<gene>
    <name evidence="1" type="ORF">OSB04_011005</name>
</gene>
<accession>A0AA38TJC2</accession>
<evidence type="ECO:0000313" key="2">
    <source>
        <dbReference type="Proteomes" id="UP001172457"/>
    </source>
</evidence>
<dbReference type="InterPro" id="IPR004252">
    <property type="entry name" value="Probable_transposase_24"/>
</dbReference>
<reference evidence="1" key="1">
    <citation type="submission" date="2023-03" db="EMBL/GenBank/DDBJ databases">
        <title>Chromosome-scale reference genome and RAD-based genetic map of yellow starthistle (Centaurea solstitialis) reveal putative structural variation and QTLs associated with invader traits.</title>
        <authorList>
            <person name="Reatini B."/>
            <person name="Cang F.A."/>
            <person name="Jiang Q."/>
            <person name="Mckibben M.T.W."/>
            <person name="Barker M.S."/>
            <person name="Rieseberg L.H."/>
            <person name="Dlugosch K.M."/>
        </authorList>
    </citation>
    <scope>NUCLEOTIDE SEQUENCE</scope>
    <source>
        <strain evidence="1">CAN-66</strain>
        <tissue evidence="1">Leaf</tissue>
    </source>
</reference>
<organism evidence="1 2">
    <name type="scientific">Centaurea solstitialis</name>
    <name type="common">yellow star-thistle</name>
    <dbReference type="NCBI Taxonomy" id="347529"/>
    <lineage>
        <taxon>Eukaryota</taxon>
        <taxon>Viridiplantae</taxon>
        <taxon>Streptophyta</taxon>
        <taxon>Embryophyta</taxon>
        <taxon>Tracheophyta</taxon>
        <taxon>Spermatophyta</taxon>
        <taxon>Magnoliopsida</taxon>
        <taxon>eudicotyledons</taxon>
        <taxon>Gunneridae</taxon>
        <taxon>Pentapetalae</taxon>
        <taxon>asterids</taxon>
        <taxon>campanulids</taxon>
        <taxon>Asterales</taxon>
        <taxon>Asteraceae</taxon>
        <taxon>Carduoideae</taxon>
        <taxon>Cardueae</taxon>
        <taxon>Centaureinae</taxon>
        <taxon>Centaurea</taxon>
    </lineage>
</organism>
<name>A0AA38TJC2_9ASTR</name>
<proteinExistence type="predicted"/>
<keyword evidence="2" id="KW-1185">Reference proteome</keyword>
<dbReference type="InterPro" id="IPR039266">
    <property type="entry name" value="EN-1/SPM"/>
</dbReference>
<dbReference type="Pfam" id="PF03004">
    <property type="entry name" value="Transposase_24"/>
    <property type="match status" value="1"/>
</dbReference>
<comment type="caution">
    <text evidence="1">The sequence shown here is derived from an EMBL/GenBank/DDBJ whole genome shotgun (WGS) entry which is preliminary data.</text>
</comment>
<protein>
    <submittedName>
        <fullName evidence="1">Uncharacterized protein</fullName>
    </submittedName>
</protein>